<comment type="caution">
    <text evidence="1">The sequence shown here is derived from an EMBL/GenBank/DDBJ whole genome shotgun (WGS) entry which is preliminary data.</text>
</comment>
<keyword evidence="2" id="KW-1185">Reference proteome</keyword>
<reference evidence="1" key="1">
    <citation type="journal article" date="2022" name="bioRxiv">
        <title>Sequencing and chromosome-scale assembly of the giantPleurodeles waltlgenome.</title>
        <authorList>
            <person name="Brown T."/>
            <person name="Elewa A."/>
            <person name="Iarovenko S."/>
            <person name="Subramanian E."/>
            <person name="Araus A.J."/>
            <person name="Petzold A."/>
            <person name="Susuki M."/>
            <person name="Suzuki K.-i.T."/>
            <person name="Hayashi T."/>
            <person name="Toyoda A."/>
            <person name="Oliveira C."/>
            <person name="Osipova E."/>
            <person name="Leigh N.D."/>
            <person name="Simon A."/>
            <person name="Yun M.H."/>
        </authorList>
    </citation>
    <scope>NUCLEOTIDE SEQUENCE</scope>
    <source>
        <strain evidence="1">20211129_DDA</strain>
        <tissue evidence="1">Liver</tissue>
    </source>
</reference>
<dbReference type="AlphaFoldDB" id="A0AAV7WZY4"/>
<dbReference type="Proteomes" id="UP001066276">
    <property type="component" value="Chromosome 1_1"/>
</dbReference>
<protein>
    <submittedName>
        <fullName evidence="1">Uncharacterized protein</fullName>
    </submittedName>
</protein>
<evidence type="ECO:0000313" key="2">
    <source>
        <dbReference type="Proteomes" id="UP001066276"/>
    </source>
</evidence>
<organism evidence="1 2">
    <name type="scientific">Pleurodeles waltl</name>
    <name type="common">Iberian ribbed newt</name>
    <dbReference type="NCBI Taxonomy" id="8319"/>
    <lineage>
        <taxon>Eukaryota</taxon>
        <taxon>Metazoa</taxon>
        <taxon>Chordata</taxon>
        <taxon>Craniata</taxon>
        <taxon>Vertebrata</taxon>
        <taxon>Euteleostomi</taxon>
        <taxon>Amphibia</taxon>
        <taxon>Batrachia</taxon>
        <taxon>Caudata</taxon>
        <taxon>Salamandroidea</taxon>
        <taxon>Salamandridae</taxon>
        <taxon>Pleurodelinae</taxon>
        <taxon>Pleurodeles</taxon>
    </lineage>
</organism>
<name>A0AAV7WZY4_PLEWA</name>
<accession>A0AAV7WZY4</accession>
<gene>
    <name evidence="1" type="ORF">NDU88_005916</name>
</gene>
<evidence type="ECO:0000313" key="1">
    <source>
        <dbReference type="EMBL" id="KAJ1218335.1"/>
    </source>
</evidence>
<proteinExistence type="predicted"/>
<sequence>MVVTSGAARGGQGIERGDSGWRVCSRLLLVGHIVCNIIKRGYCHLTRLASLLDATTNGDEGHSFSYGPRVKSSAPGVPCCCWRAPISPRLMPRE</sequence>
<dbReference type="EMBL" id="JANPWB010000001">
    <property type="protein sequence ID" value="KAJ1218335.1"/>
    <property type="molecule type" value="Genomic_DNA"/>
</dbReference>